<keyword evidence="2" id="KW-0472">Membrane</keyword>
<feature type="compositionally biased region" description="Basic residues" evidence="1">
    <location>
        <begin position="1"/>
        <end position="10"/>
    </location>
</feature>
<feature type="compositionally biased region" description="Basic and acidic residues" evidence="1">
    <location>
        <begin position="49"/>
        <end position="60"/>
    </location>
</feature>
<accession>A0A8H7E3V2</accession>
<feature type="compositionally biased region" description="Polar residues" evidence="1">
    <location>
        <begin position="33"/>
        <end position="48"/>
    </location>
</feature>
<dbReference type="AlphaFoldDB" id="A0A8H7E3V2"/>
<name>A0A8H7E3V2_9EURO</name>
<dbReference type="OrthoDB" id="10417579at2759"/>
<organism evidence="3 4">
    <name type="scientific">Endocarpon pusillum</name>
    <dbReference type="NCBI Taxonomy" id="364733"/>
    <lineage>
        <taxon>Eukaryota</taxon>
        <taxon>Fungi</taxon>
        <taxon>Dikarya</taxon>
        <taxon>Ascomycota</taxon>
        <taxon>Pezizomycotina</taxon>
        <taxon>Eurotiomycetes</taxon>
        <taxon>Chaetothyriomycetidae</taxon>
        <taxon>Verrucariales</taxon>
        <taxon>Verrucariaceae</taxon>
        <taxon>Endocarpon</taxon>
    </lineage>
</organism>
<reference evidence="3" key="1">
    <citation type="submission" date="2020-02" db="EMBL/GenBank/DDBJ databases">
        <authorList>
            <person name="Palmer J.M."/>
        </authorList>
    </citation>
    <scope>NUCLEOTIDE SEQUENCE</scope>
    <source>
        <strain evidence="3">EPUS1.4</strain>
        <tissue evidence="3">Thallus</tissue>
    </source>
</reference>
<comment type="caution">
    <text evidence="3">The sequence shown here is derived from an EMBL/GenBank/DDBJ whole genome shotgun (WGS) entry which is preliminary data.</text>
</comment>
<sequence length="588" mass="66334">MSTIRRHARNASRPDSGGQKPCNGDTSEPRSHSIPQSEQDPSSAQLQQELDHAKGNYVDDKDNDEVSAIYGPGPSMNHSKQLPAEQKINPQATTTHLSPTPPMTSLLAGPNSTPPAVKPSAVWSQCLRKRSDKKTKDEPMDIIMQQTQVETALPSQHRCAQLLFGIVQTFLGIFRSPFLVPLCFVLALWYLISSLRAGLAEIVDTVQSAGTVIGSYFSFTWQYPDAWTRSLWNNAAPSLYQIVTTGADVTVGALNKTSVAVCSHYFGWLILTNLGLDCPFSVPYHPLDSNVSSTLNSTALGLSEIADIAVELFPFGRQLTYSELWLRQASFTILASDMSDKVELATYYEQYTNQIADVGEEVTAFVHGTDAHLDFQKFNLRFLRIQIGEDNERIWWHKLFLPRQSVIRREYLDYIHASDKSLMELFEHGSKCVDFIRACQSTNGRIQVKLQRNTDEISSKVDQRGIFSRWLGRNEDLTRETDRIGNMEEYLPPLLDLLGSILDRVRRIRGELSTLEAALKNGYVGVTPARLMVQLQIISASIERLHSAREDLRQGERKEKALFEQQFRKDKTLMYKPLYQEQSHTLTS</sequence>
<evidence type="ECO:0000313" key="3">
    <source>
        <dbReference type="EMBL" id="KAF7507163.1"/>
    </source>
</evidence>
<evidence type="ECO:0000256" key="1">
    <source>
        <dbReference type="SAM" id="MobiDB-lite"/>
    </source>
</evidence>
<feature type="compositionally biased region" description="Polar residues" evidence="1">
    <location>
        <begin position="88"/>
        <end position="98"/>
    </location>
</feature>
<keyword evidence="2" id="KW-0812">Transmembrane</keyword>
<gene>
    <name evidence="3" type="ORF">GJ744_010845</name>
</gene>
<keyword evidence="4" id="KW-1185">Reference proteome</keyword>
<evidence type="ECO:0000313" key="4">
    <source>
        <dbReference type="Proteomes" id="UP000606974"/>
    </source>
</evidence>
<dbReference type="EMBL" id="JAACFV010000073">
    <property type="protein sequence ID" value="KAF7507163.1"/>
    <property type="molecule type" value="Genomic_DNA"/>
</dbReference>
<dbReference type="Proteomes" id="UP000606974">
    <property type="component" value="Unassembled WGS sequence"/>
</dbReference>
<evidence type="ECO:0000256" key="2">
    <source>
        <dbReference type="SAM" id="Phobius"/>
    </source>
</evidence>
<feature type="transmembrane region" description="Helical" evidence="2">
    <location>
        <begin position="162"/>
        <end position="192"/>
    </location>
</feature>
<proteinExistence type="predicted"/>
<feature type="region of interest" description="Disordered" evidence="1">
    <location>
        <begin position="1"/>
        <end position="121"/>
    </location>
</feature>
<keyword evidence="2" id="KW-1133">Transmembrane helix</keyword>
<protein>
    <submittedName>
        <fullName evidence="3">Uncharacterized protein</fullName>
    </submittedName>
</protein>